<dbReference type="PANTHER" id="PTHR12526">
    <property type="entry name" value="GLYCOSYLTRANSFERASE"/>
    <property type="match status" value="1"/>
</dbReference>
<keyword evidence="4" id="KW-1185">Reference proteome</keyword>
<evidence type="ECO:0000313" key="4">
    <source>
        <dbReference type="Proteomes" id="UP000315095"/>
    </source>
</evidence>
<dbReference type="CDD" id="cd03801">
    <property type="entry name" value="GT4_PimA-like"/>
    <property type="match status" value="1"/>
</dbReference>
<dbReference type="AlphaFoldDB" id="A0A4P5NNN9"/>
<dbReference type="Gene3D" id="3.40.50.2000">
    <property type="entry name" value="Glycogen Phosphorylase B"/>
    <property type="match status" value="2"/>
</dbReference>
<evidence type="ECO:0000313" key="3">
    <source>
        <dbReference type="EMBL" id="GCE83099.1"/>
    </source>
</evidence>
<comment type="caution">
    <text evidence="3">The sequence shown here is derived from an EMBL/GenBank/DDBJ whole genome shotgun (WGS) entry which is preliminary data.</text>
</comment>
<dbReference type="SUPFAM" id="SSF53756">
    <property type="entry name" value="UDP-Glycosyltransferase/glycogen phosphorylase"/>
    <property type="match status" value="1"/>
</dbReference>
<evidence type="ECO:0000259" key="1">
    <source>
        <dbReference type="Pfam" id="PF00534"/>
    </source>
</evidence>
<keyword evidence="3" id="KW-0808">Transferase</keyword>
<dbReference type="PANTHER" id="PTHR12526:SF630">
    <property type="entry name" value="GLYCOSYLTRANSFERASE"/>
    <property type="match status" value="1"/>
</dbReference>
<evidence type="ECO:0000259" key="2">
    <source>
        <dbReference type="Pfam" id="PF13439"/>
    </source>
</evidence>
<dbReference type="EMBL" id="BDLU01000032">
    <property type="protein sequence ID" value="GCE83099.1"/>
    <property type="molecule type" value="Genomic_DNA"/>
</dbReference>
<sequence>MRIVYIINSLNGGGAERPLPDIVAQMRARGHDVHVLALARKAGNAVAWLKDAGIVHDILSPRPEKFASLRTTLAAVRRHAPDLIWTSLTRATLYGQMAGIVLRRPVVSWQHNAYLRPWNRRILHATHRLTDLWVADSRFVAKCTARQLNVPERDVITWPLFTAQAHMPQAAPWAGPGDGRGVFRLGTLGRLEAQKNYGLLIQTMACLRDHAPHCRIHLDIGGEGSLAPQLQEQITTLGLDNITLSGFQADPFAYCAGLHGYVQPSLFEGLCIALHEAMQAGVPSIVTPVGAMADVVTDGETGLFLDPPTPERLASLLLRLYDNPALCARMGAAARQQVLSSYNLNAITAQARAVMERAEQLVATQAGAVRAGTSPLTPIR</sequence>
<gene>
    <name evidence="3" type="ORF">MSKU9_1240</name>
</gene>
<dbReference type="OrthoDB" id="529131at2"/>
<dbReference type="Pfam" id="PF13439">
    <property type="entry name" value="Glyco_transf_4"/>
    <property type="match status" value="1"/>
</dbReference>
<reference evidence="4" key="1">
    <citation type="submission" date="2017-01" db="EMBL/GenBank/DDBJ databases">
        <title>Komagataeibacter sp. MSKU9 whole genome sequencing project.</title>
        <authorList>
            <person name="Matsutani M."/>
            <person name="Naloka K."/>
            <person name="Theeragool G."/>
            <person name="Yakushi T."/>
            <person name="Matsushita K."/>
        </authorList>
    </citation>
    <scope>NUCLEOTIDE SEQUENCE [LARGE SCALE GENOMIC DNA]</scope>
    <source>
        <strain evidence="4">MSKU9</strain>
    </source>
</reference>
<accession>A0A4P5NNN9</accession>
<dbReference type="GO" id="GO:0016757">
    <property type="term" value="F:glycosyltransferase activity"/>
    <property type="evidence" value="ECO:0007669"/>
    <property type="project" value="InterPro"/>
</dbReference>
<name>A0A4P5NNN9_9PROT</name>
<feature type="domain" description="Glycosyltransferase subfamily 4-like N-terminal" evidence="2">
    <location>
        <begin position="13"/>
        <end position="159"/>
    </location>
</feature>
<proteinExistence type="predicted"/>
<dbReference type="Pfam" id="PF00534">
    <property type="entry name" value="Glycos_transf_1"/>
    <property type="match status" value="1"/>
</dbReference>
<dbReference type="RefSeq" id="WP_141260480.1">
    <property type="nucleotide sequence ID" value="NZ_BDLU01000032.1"/>
</dbReference>
<dbReference type="InterPro" id="IPR028098">
    <property type="entry name" value="Glyco_trans_4-like_N"/>
</dbReference>
<dbReference type="InterPro" id="IPR001296">
    <property type="entry name" value="Glyco_trans_1"/>
</dbReference>
<dbReference type="Proteomes" id="UP000315095">
    <property type="component" value="Unassembled WGS sequence"/>
</dbReference>
<protein>
    <submittedName>
        <fullName evidence="3">Glycosyl transferase</fullName>
    </submittedName>
</protein>
<feature type="domain" description="Glycosyl transferase family 1" evidence="1">
    <location>
        <begin position="187"/>
        <end position="337"/>
    </location>
</feature>
<organism evidence="3 4">
    <name type="scientific">Komagataeibacter diospyri</name>
    <dbReference type="NCBI Taxonomy" id="1932662"/>
    <lineage>
        <taxon>Bacteria</taxon>
        <taxon>Pseudomonadati</taxon>
        <taxon>Pseudomonadota</taxon>
        <taxon>Alphaproteobacteria</taxon>
        <taxon>Acetobacterales</taxon>
        <taxon>Acetobacteraceae</taxon>
        <taxon>Komagataeibacter</taxon>
    </lineage>
</organism>